<evidence type="ECO:0000313" key="2">
    <source>
        <dbReference type="Proteomes" id="UP000805193"/>
    </source>
</evidence>
<dbReference type="Proteomes" id="UP000805193">
    <property type="component" value="Unassembled WGS sequence"/>
</dbReference>
<reference evidence="1 2" key="1">
    <citation type="journal article" date="2020" name="Cell">
        <title>Large-Scale Comparative Analyses of Tick Genomes Elucidate Their Genetic Diversity and Vector Capacities.</title>
        <authorList>
            <consortium name="Tick Genome and Microbiome Consortium (TIGMIC)"/>
            <person name="Jia N."/>
            <person name="Wang J."/>
            <person name="Shi W."/>
            <person name="Du L."/>
            <person name="Sun Y."/>
            <person name="Zhan W."/>
            <person name="Jiang J.F."/>
            <person name="Wang Q."/>
            <person name="Zhang B."/>
            <person name="Ji P."/>
            <person name="Bell-Sakyi L."/>
            <person name="Cui X.M."/>
            <person name="Yuan T.T."/>
            <person name="Jiang B.G."/>
            <person name="Yang W.F."/>
            <person name="Lam T.T."/>
            <person name="Chang Q.C."/>
            <person name="Ding S.J."/>
            <person name="Wang X.J."/>
            <person name="Zhu J.G."/>
            <person name="Ruan X.D."/>
            <person name="Zhao L."/>
            <person name="Wei J.T."/>
            <person name="Ye R.Z."/>
            <person name="Que T.C."/>
            <person name="Du C.H."/>
            <person name="Zhou Y.H."/>
            <person name="Cheng J.X."/>
            <person name="Dai P.F."/>
            <person name="Guo W.B."/>
            <person name="Han X.H."/>
            <person name="Huang E.J."/>
            <person name="Li L.F."/>
            <person name="Wei W."/>
            <person name="Gao Y.C."/>
            <person name="Liu J.Z."/>
            <person name="Shao H.Z."/>
            <person name="Wang X."/>
            <person name="Wang C.C."/>
            <person name="Yang T.C."/>
            <person name="Huo Q.B."/>
            <person name="Li W."/>
            <person name="Chen H.Y."/>
            <person name="Chen S.E."/>
            <person name="Zhou L.G."/>
            <person name="Ni X.B."/>
            <person name="Tian J.H."/>
            <person name="Sheng Y."/>
            <person name="Liu T."/>
            <person name="Pan Y.S."/>
            <person name="Xia L.Y."/>
            <person name="Li J."/>
            <person name="Zhao F."/>
            <person name="Cao W.C."/>
        </authorList>
    </citation>
    <scope>NUCLEOTIDE SEQUENCE [LARGE SCALE GENOMIC DNA]</scope>
    <source>
        <strain evidence="1">Iper-2018</strain>
    </source>
</reference>
<accession>A0AC60QSZ4</accession>
<keyword evidence="2" id="KW-1185">Reference proteome</keyword>
<name>A0AC60QSZ4_IXOPE</name>
<organism evidence="1 2">
    <name type="scientific">Ixodes persulcatus</name>
    <name type="common">Taiga tick</name>
    <dbReference type="NCBI Taxonomy" id="34615"/>
    <lineage>
        <taxon>Eukaryota</taxon>
        <taxon>Metazoa</taxon>
        <taxon>Ecdysozoa</taxon>
        <taxon>Arthropoda</taxon>
        <taxon>Chelicerata</taxon>
        <taxon>Arachnida</taxon>
        <taxon>Acari</taxon>
        <taxon>Parasitiformes</taxon>
        <taxon>Ixodida</taxon>
        <taxon>Ixodoidea</taxon>
        <taxon>Ixodidae</taxon>
        <taxon>Ixodinae</taxon>
        <taxon>Ixodes</taxon>
    </lineage>
</organism>
<proteinExistence type="predicted"/>
<evidence type="ECO:0000313" key="1">
    <source>
        <dbReference type="EMBL" id="KAG0442624.1"/>
    </source>
</evidence>
<sequence>MAEDGSIPFPFPPDGWTENAPRFANLSQDEVWRYLHNKTDSLRQAHRGWAFKEEGYVRNVRWNTSDDSRICLVRGVGLPSMKKAPYTVSAWFARGTGSVICALAAVLLAKKPAQLMPLADITFHKYLVNRPVKEKKRRSFDPSENVGVASAGEIKQLRDALSVSIHQASSGFCTVVCSNLDQRHQCSPPR</sequence>
<gene>
    <name evidence="1" type="ORF">HPB47_015655</name>
</gene>
<dbReference type="EMBL" id="JABSTQ010004317">
    <property type="protein sequence ID" value="KAG0442624.1"/>
    <property type="molecule type" value="Genomic_DNA"/>
</dbReference>
<comment type="caution">
    <text evidence="1">The sequence shown here is derived from an EMBL/GenBank/DDBJ whole genome shotgun (WGS) entry which is preliminary data.</text>
</comment>
<protein>
    <submittedName>
        <fullName evidence="1">Uncharacterized protein</fullName>
    </submittedName>
</protein>